<feature type="compositionally biased region" description="Basic and acidic residues" evidence="1">
    <location>
        <begin position="242"/>
        <end position="292"/>
    </location>
</feature>
<dbReference type="Pfam" id="PF10159">
    <property type="entry name" value="MMtag"/>
    <property type="match status" value="1"/>
</dbReference>
<evidence type="ECO:0000313" key="4">
    <source>
        <dbReference type="Proteomes" id="UP000799766"/>
    </source>
</evidence>
<keyword evidence="4" id="KW-1185">Reference proteome</keyword>
<feature type="region of interest" description="Disordered" evidence="1">
    <location>
        <begin position="89"/>
        <end position="292"/>
    </location>
</feature>
<name>A0A6A6NSZ0_9PEZI</name>
<dbReference type="EMBL" id="MU001691">
    <property type="protein sequence ID" value="KAF2454383.1"/>
    <property type="molecule type" value="Genomic_DNA"/>
</dbReference>
<evidence type="ECO:0000259" key="2">
    <source>
        <dbReference type="Pfam" id="PF10159"/>
    </source>
</evidence>
<reference evidence="3" key="1">
    <citation type="journal article" date="2020" name="Stud. Mycol.">
        <title>101 Dothideomycetes genomes: a test case for predicting lifestyles and emergence of pathogens.</title>
        <authorList>
            <person name="Haridas S."/>
            <person name="Albert R."/>
            <person name="Binder M."/>
            <person name="Bloem J."/>
            <person name="Labutti K."/>
            <person name="Salamov A."/>
            <person name="Andreopoulos B."/>
            <person name="Baker S."/>
            <person name="Barry K."/>
            <person name="Bills G."/>
            <person name="Bluhm B."/>
            <person name="Cannon C."/>
            <person name="Castanera R."/>
            <person name="Culley D."/>
            <person name="Daum C."/>
            <person name="Ezra D."/>
            <person name="Gonzalez J."/>
            <person name="Henrissat B."/>
            <person name="Kuo A."/>
            <person name="Liang C."/>
            <person name="Lipzen A."/>
            <person name="Lutzoni F."/>
            <person name="Magnuson J."/>
            <person name="Mondo S."/>
            <person name="Nolan M."/>
            <person name="Ohm R."/>
            <person name="Pangilinan J."/>
            <person name="Park H.-J."/>
            <person name="Ramirez L."/>
            <person name="Alfaro M."/>
            <person name="Sun H."/>
            <person name="Tritt A."/>
            <person name="Yoshinaga Y."/>
            <person name="Zwiers L.-H."/>
            <person name="Turgeon B."/>
            <person name="Goodwin S."/>
            <person name="Spatafora J."/>
            <person name="Crous P."/>
            <person name="Grigoriev I."/>
        </authorList>
    </citation>
    <scope>NUCLEOTIDE SEQUENCE</scope>
    <source>
        <strain evidence="3">ATCC 16933</strain>
    </source>
</reference>
<feature type="compositionally biased region" description="Basic and acidic residues" evidence="1">
    <location>
        <begin position="141"/>
        <end position="152"/>
    </location>
</feature>
<feature type="compositionally biased region" description="Basic and acidic residues" evidence="1">
    <location>
        <begin position="180"/>
        <end position="234"/>
    </location>
</feature>
<dbReference type="PANTHER" id="PTHR14580">
    <property type="entry name" value="MULTIPLE MYELOMA TUMOR-ASSOCIATED PROTEIN 2 FAMILY MEMBER"/>
    <property type="match status" value="1"/>
</dbReference>
<accession>A0A6A6NSZ0</accession>
<keyword evidence="3" id="KW-0808">Transferase</keyword>
<feature type="domain" description="Multiple myeloma tumor-associated protein 2-like N-terminal" evidence="2">
    <location>
        <begin position="11"/>
        <end position="90"/>
    </location>
</feature>
<proteinExistence type="predicted"/>
<dbReference type="InterPro" id="IPR039207">
    <property type="entry name" value="MMTAG2-like"/>
</dbReference>
<dbReference type="PANTHER" id="PTHR14580:SF0">
    <property type="entry name" value="MULTIPLE MYELOMA TUMOR-ASSOCIATED PROTEIN 2"/>
    <property type="match status" value="1"/>
</dbReference>
<dbReference type="Proteomes" id="UP000799766">
    <property type="component" value="Unassembled WGS sequence"/>
</dbReference>
<organism evidence="3 4">
    <name type="scientific">Lineolata rhizophorae</name>
    <dbReference type="NCBI Taxonomy" id="578093"/>
    <lineage>
        <taxon>Eukaryota</taxon>
        <taxon>Fungi</taxon>
        <taxon>Dikarya</taxon>
        <taxon>Ascomycota</taxon>
        <taxon>Pezizomycotina</taxon>
        <taxon>Dothideomycetes</taxon>
        <taxon>Dothideomycetes incertae sedis</taxon>
        <taxon>Lineolatales</taxon>
        <taxon>Lineolataceae</taxon>
        <taxon>Lineolata</taxon>
    </lineage>
</organism>
<evidence type="ECO:0000256" key="1">
    <source>
        <dbReference type="SAM" id="MobiDB-lite"/>
    </source>
</evidence>
<sequence>MDLLQTVRKEGSRGGRADFKWDDVKDDKHRENYLGHSLMAPVGRWQKGRDLTWYSKSKGDGNDEDLAAARAAELAAVKRAEEDAMAAALGLPVPRRGPSNPNLAPLGERDVKKVLQHASAPAGEDDGGEHGGRGLGYGHYDGMKGAEGERETLAGVGLGGGDAAAKKERRRIHGRRSRSRSRDVERKAKRSDRDRDRDRRRDRDLARDRDRSRTRRYERYYGDRSHSRDRDYRSRRNRSRSRNRDGERRPRERDARFDRSPSADRRKDRYSRRPRDSYDAPRSRSPRERRYR</sequence>
<evidence type="ECO:0000313" key="3">
    <source>
        <dbReference type="EMBL" id="KAF2454383.1"/>
    </source>
</evidence>
<dbReference type="GO" id="GO:0016301">
    <property type="term" value="F:kinase activity"/>
    <property type="evidence" value="ECO:0007669"/>
    <property type="project" value="UniProtKB-KW"/>
</dbReference>
<dbReference type="OrthoDB" id="5390672at2759"/>
<dbReference type="InterPro" id="IPR019315">
    <property type="entry name" value="MMTA2_N"/>
</dbReference>
<feature type="compositionally biased region" description="Basic residues" evidence="1">
    <location>
        <begin position="167"/>
        <end position="179"/>
    </location>
</feature>
<dbReference type="AlphaFoldDB" id="A0A6A6NSZ0"/>
<protein>
    <submittedName>
        <fullName evidence="3">Kinase phosphorylation protein-domain-containing protein</fullName>
    </submittedName>
</protein>
<gene>
    <name evidence="3" type="ORF">BDY21DRAFT_308791</name>
</gene>
<keyword evidence="3" id="KW-0418">Kinase</keyword>